<accession>A0ABQ8R441</accession>
<keyword evidence="2 4" id="KW-0863">Zinc-finger</keyword>
<feature type="compositionally biased region" description="Polar residues" evidence="5">
    <location>
        <begin position="213"/>
        <end position="228"/>
    </location>
</feature>
<evidence type="ECO:0000259" key="6">
    <source>
        <dbReference type="PROSITE" id="PS51044"/>
    </source>
</evidence>
<feature type="compositionally biased region" description="Polar residues" evidence="5">
    <location>
        <begin position="146"/>
        <end position="158"/>
    </location>
</feature>
<feature type="domain" description="SP-RING-type" evidence="6">
    <location>
        <begin position="964"/>
        <end position="1065"/>
    </location>
</feature>
<feature type="region of interest" description="Disordered" evidence="5">
    <location>
        <begin position="1"/>
        <end position="158"/>
    </location>
</feature>
<keyword evidence="1" id="KW-0479">Metal-binding</keyword>
<feature type="region of interest" description="Disordered" evidence="5">
    <location>
        <begin position="1011"/>
        <end position="1031"/>
    </location>
</feature>
<evidence type="ECO:0000256" key="3">
    <source>
        <dbReference type="ARBA" id="ARBA00022833"/>
    </source>
</evidence>
<dbReference type="InterPro" id="IPR004181">
    <property type="entry name" value="Znf_MIZ"/>
</dbReference>
<keyword evidence="8" id="KW-1185">Reference proteome</keyword>
<dbReference type="Gene3D" id="3.30.40.10">
    <property type="entry name" value="Zinc/RING finger domain, C3HC4 (zinc finger)"/>
    <property type="match status" value="1"/>
</dbReference>
<evidence type="ECO:0000313" key="8">
    <source>
        <dbReference type="Proteomes" id="UP001152024"/>
    </source>
</evidence>
<evidence type="ECO:0000256" key="5">
    <source>
        <dbReference type="SAM" id="MobiDB-lite"/>
    </source>
</evidence>
<evidence type="ECO:0000313" key="7">
    <source>
        <dbReference type="EMBL" id="KAJ4125026.1"/>
    </source>
</evidence>
<organism evidence="7 8">
    <name type="scientific">Fusarium equiseti</name>
    <name type="common">Fusarium scirpi</name>
    <dbReference type="NCBI Taxonomy" id="61235"/>
    <lineage>
        <taxon>Eukaryota</taxon>
        <taxon>Fungi</taxon>
        <taxon>Dikarya</taxon>
        <taxon>Ascomycota</taxon>
        <taxon>Pezizomycotina</taxon>
        <taxon>Sordariomycetes</taxon>
        <taxon>Hypocreomycetidae</taxon>
        <taxon>Hypocreales</taxon>
        <taxon>Nectriaceae</taxon>
        <taxon>Fusarium</taxon>
        <taxon>Fusarium incarnatum-equiseti species complex</taxon>
    </lineage>
</organism>
<dbReference type="PANTHER" id="PTHR10782:SF4">
    <property type="entry name" value="TONALLI, ISOFORM E"/>
    <property type="match status" value="1"/>
</dbReference>
<feature type="compositionally biased region" description="Polar residues" evidence="5">
    <location>
        <begin position="21"/>
        <end position="30"/>
    </location>
</feature>
<dbReference type="Pfam" id="PF02891">
    <property type="entry name" value="zf-MIZ"/>
    <property type="match status" value="1"/>
</dbReference>
<feature type="region of interest" description="Disordered" evidence="5">
    <location>
        <begin position="588"/>
        <end position="633"/>
    </location>
</feature>
<dbReference type="EMBL" id="JAOQBH010000015">
    <property type="protein sequence ID" value="KAJ4125026.1"/>
    <property type="molecule type" value="Genomic_DNA"/>
</dbReference>
<sequence>MPQRENPNQSQTVPPPDAHQIASSNETLNTFLGGRTRSWMTGGSSVVTNPRPAPVAPSNSRKRNKKRKASDTGPPTQNDNDIERDNIPTDQSSEQLAGARETARASTVLPSPALTDVPSPNGSNQVDCTNLDSSVHAKSVGPGRPVSNSNMNQGDSIHVATNTHQPNLVAASSTQVRDSIPQHARITEAATLATVANLATTGPARQTGDLPSRFNSTQHNSPESSTGSLIVHSRPPSTNEHRAKRPRVQEESGSDCQEWLGKIERHIAEFEQARQLNEVESPRYSILSEACRNYDYFYIALHQTLCAWSLNKEPVHRLYRGLAEPAVIDVAFEIMQTILRKNESMSKFHLQWFANFPYGMAAFSRVFPGTNVSREISTFLVLLTTHWGMLLQNVQTRKYPLLVHELSHILRCPSRKLRSMLFTKSRRTICLADGPIAKAINKIFQQDLLNEHAYEARGEAPEVVKSAREAVALKYRQLVLSQQQAPANTIRSPVVGQTPSVVGQNAQQVVRPPLAASVSSSATNTTTPPLSLPHFDALAARVPTGGTGAASPISVNETYQHSSRGFQNMRRQNQLYIQTANPEARPLSAPANQSPFEQQFLPRPSGAGSPLASQNRALPSNGQIRTPVLPSNNVLSQGRASSFTLPSQGLAAVHEANASNSPIRVYSAGMPQVRSPAQMMHPHYAQTMQSPQYPPVYAQPNPPGHASALQSHNYAAQPTVPRTPTLQGPVTSNQIRQRLPVQQIPLSDYPRGPYGHDSLQVGLHQVEVRSPRRVPSHPGKGRFYQFVRSLVYEPTALEPQTGLRTLSFTVPERHIQGLSKKIEGNDLPFCYYSEGSYRYRLRICSQPQAQATPTESDWVVAATSWPSHIFIDLNMQHLELRRKQHFNKDQPVELTDHLHEGENVLKISFPAVDQNTIRGYKYFIAIEIVQTISHGAVLNLVQSLRHMPKDETEAKIERRLRPSDSDDIIIEDETLTISLADPFSATRFAEPVRGSQCEHLECFDLETWLQTRPPKPAQNGGGPQQQGSEPSMVDVWKCPICSLDARPTSLWVDDYLAGVRRSLLSAGDMRTRSITVASDGKWAPVLDVDDSDDESTPVLQHRNVVNGNAGRQSRTSSMAAASTVIEILDDD</sequence>
<feature type="compositionally biased region" description="Polar residues" evidence="5">
    <location>
        <begin position="38"/>
        <end position="48"/>
    </location>
</feature>
<feature type="compositionally biased region" description="Polar residues" evidence="5">
    <location>
        <begin position="118"/>
        <end position="133"/>
    </location>
</feature>
<name>A0ABQ8R441_FUSEQ</name>
<gene>
    <name evidence="7" type="ORF">NW768_009367</name>
</gene>
<dbReference type="Proteomes" id="UP001152024">
    <property type="component" value="Unassembled WGS sequence"/>
</dbReference>
<evidence type="ECO:0000256" key="1">
    <source>
        <dbReference type="ARBA" id="ARBA00022723"/>
    </source>
</evidence>
<evidence type="ECO:0000256" key="2">
    <source>
        <dbReference type="ARBA" id="ARBA00022771"/>
    </source>
</evidence>
<dbReference type="PROSITE" id="PS51044">
    <property type="entry name" value="ZF_SP_RING"/>
    <property type="match status" value="1"/>
</dbReference>
<keyword evidence="3" id="KW-0862">Zinc</keyword>
<feature type="compositionally biased region" description="Polar residues" evidence="5">
    <location>
        <begin position="1"/>
        <end position="12"/>
    </location>
</feature>
<feature type="compositionally biased region" description="Polar residues" evidence="5">
    <location>
        <begin position="611"/>
        <end position="633"/>
    </location>
</feature>
<reference evidence="7" key="1">
    <citation type="submission" date="2022-09" db="EMBL/GenBank/DDBJ databases">
        <title>Fusarium specimens isolated from Avocado Roots.</title>
        <authorList>
            <person name="Stajich J."/>
            <person name="Roper C."/>
            <person name="Heimlech-Rivalta G."/>
        </authorList>
    </citation>
    <scope>NUCLEOTIDE SEQUENCE</scope>
    <source>
        <strain evidence="7">CF00095</strain>
    </source>
</reference>
<dbReference type="InterPro" id="IPR013083">
    <property type="entry name" value="Znf_RING/FYVE/PHD"/>
</dbReference>
<dbReference type="PANTHER" id="PTHR10782">
    <property type="entry name" value="ZINC FINGER MIZ DOMAIN-CONTAINING PROTEIN"/>
    <property type="match status" value="1"/>
</dbReference>
<protein>
    <recommendedName>
        <fullName evidence="6">SP-RING-type domain-containing protein</fullName>
    </recommendedName>
</protein>
<comment type="caution">
    <text evidence="7">The sequence shown here is derived from an EMBL/GenBank/DDBJ whole genome shotgun (WGS) entry which is preliminary data.</text>
</comment>
<proteinExistence type="predicted"/>
<feature type="region of interest" description="Disordered" evidence="5">
    <location>
        <begin position="202"/>
        <end position="255"/>
    </location>
</feature>
<evidence type="ECO:0000256" key="4">
    <source>
        <dbReference type="PROSITE-ProRule" id="PRU00452"/>
    </source>
</evidence>